<reference evidence="3 4" key="1">
    <citation type="journal article" date="2016" name="Mol. Biol. Evol.">
        <title>Genome-Wide Survey of Gut Fungi (Harpellales) Reveals the First Horizontally Transferred Ubiquitin Gene from a Mosquito Host.</title>
        <authorList>
            <person name="Wang Y."/>
            <person name="White M.M."/>
            <person name="Kvist S."/>
            <person name="Moncalvo J.M."/>
        </authorList>
    </citation>
    <scope>NUCLEOTIDE SEQUENCE [LARGE SCALE GENOMIC DNA]</scope>
    <source>
        <strain evidence="3 4">ALG-7-W6</strain>
    </source>
</reference>
<accession>A0A1R0H2E8</accession>
<dbReference type="EMBL" id="LSSL01000955">
    <property type="protein sequence ID" value="OLY83322.1"/>
    <property type="molecule type" value="Genomic_DNA"/>
</dbReference>
<keyword evidence="2" id="KW-0732">Signal</keyword>
<gene>
    <name evidence="3" type="ORF">AYI68_g2537</name>
</gene>
<feature type="chain" id="PRO_5013203741" evidence="2">
    <location>
        <begin position="16"/>
        <end position="225"/>
    </location>
</feature>
<keyword evidence="4" id="KW-1185">Reference proteome</keyword>
<dbReference type="Proteomes" id="UP000187455">
    <property type="component" value="Unassembled WGS sequence"/>
</dbReference>
<protein>
    <submittedName>
        <fullName evidence="3">Uncharacterized protein</fullName>
    </submittedName>
</protein>
<evidence type="ECO:0000256" key="2">
    <source>
        <dbReference type="SAM" id="SignalP"/>
    </source>
</evidence>
<evidence type="ECO:0000313" key="4">
    <source>
        <dbReference type="Proteomes" id="UP000187455"/>
    </source>
</evidence>
<evidence type="ECO:0000256" key="1">
    <source>
        <dbReference type="SAM" id="MobiDB-lite"/>
    </source>
</evidence>
<feature type="signal peptide" evidence="2">
    <location>
        <begin position="1"/>
        <end position="15"/>
    </location>
</feature>
<proteinExistence type="predicted"/>
<evidence type="ECO:0000313" key="3">
    <source>
        <dbReference type="EMBL" id="OLY83322.1"/>
    </source>
</evidence>
<organism evidence="3 4">
    <name type="scientific">Smittium mucronatum</name>
    <dbReference type="NCBI Taxonomy" id="133383"/>
    <lineage>
        <taxon>Eukaryota</taxon>
        <taxon>Fungi</taxon>
        <taxon>Fungi incertae sedis</taxon>
        <taxon>Zoopagomycota</taxon>
        <taxon>Kickxellomycotina</taxon>
        <taxon>Harpellomycetes</taxon>
        <taxon>Harpellales</taxon>
        <taxon>Legeriomycetaceae</taxon>
        <taxon>Smittium</taxon>
    </lineage>
</organism>
<dbReference type="AlphaFoldDB" id="A0A1R0H2E8"/>
<name>A0A1R0H2E8_9FUNG</name>
<dbReference type="OrthoDB" id="10317322at2759"/>
<feature type="region of interest" description="Disordered" evidence="1">
    <location>
        <begin position="183"/>
        <end position="202"/>
    </location>
</feature>
<comment type="caution">
    <text evidence="3">The sequence shown here is derived from an EMBL/GenBank/DDBJ whole genome shotgun (WGS) entry which is preliminary data.</text>
</comment>
<sequence>MRIVALTAIISAVSAQVSLLSAVITVVSQSYSVYESSMNAFISELASVNPSAYSSMTSTLGNSVVPTTFAQSDISNFLQAVPTQYNFLNGLQNDTMTATTTAAPTIGSSILSQVSDNYSKYRSSMNAFISDLSTVNSNAYASLTSNFGATTVGSTFAASQISSFIDAVPTPYNFFNGLTSNSTSTTSSSSSSSTSASSSGNSAASSFSIVSIAGISLIGLAAALL</sequence>